<dbReference type="InterPro" id="IPR009075">
    <property type="entry name" value="AcylCo_DH/oxidase_C"/>
</dbReference>
<evidence type="ECO:0000256" key="3">
    <source>
        <dbReference type="ARBA" id="ARBA00022630"/>
    </source>
</evidence>
<dbReference type="Gene3D" id="1.10.540.10">
    <property type="entry name" value="Acyl-CoA dehydrogenase/oxidase, N-terminal domain"/>
    <property type="match status" value="1"/>
</dbReference>
<dbReference type="SUPFAM" id="SSF47203">
    <property type="entry name" value="Acyl-CoA dehydrogenase C-terminal domain-like"/>
    <property type="match status" value="1"/>
</dbReference>
<dbReference type="Pfam" id="PF00441">
    <property type="entry name" value="Acyl-CoA_dh_1"/>
    <property type="match status" value="1"/>
</dbReference>
<dbReference type="Gene3D" id="1.20.140.10">
    <property type="entry name" value="Butyryl-CoA Dehydrogenase, subunit A, domain 3"/>
    <property type="match status" value="1"/>
</dbReference>
<dbReference type="InterPro" id="IPR046373">
    <property type="entry name" value="Acyl-CoA_Oxase/DH_mid-dom_sf"/>
</dbReference>
<dbReference type="InterPro" id="IPR009100">
    <property type="entry name" value="AcylCoA_DH/oxidase_NM_dom_sf"/>
</dbReference>
<comment type="similarity">
    <text evidence="2 6">Belongs to the acyl-CoA dehydrogenase family.</text>
</comment>
<dbReference type="InterPro" id="IPR037069">
    <property type="entry name" value="AcylCoA_DH/ox_N_sf"/>
</dbReference>
<evidence type="ECO:0000256" key="2">
    <source>
        <dbReference type="ARBA" id="ARBA00009347"/>
    </source>
</evidence>
<evidence type="ECO:0000256" key="5">
    <source>
        <dbReference type="ARBA" id="ARBA00023002"/>
    </source>
</evidence>
<dbReference type="PANTHER" id="PTHR43884">
    <property type="entry name" value="ACYL-COA DEHYDROGENASE"/>
    <property type="match status" value="1"/>
</dbReference>
<dbReference type="PANTHER" id="PTHR43884:SF20">
    <property type="entry name" value="ACYL-COA DEHYDROGENASE FADE28"/>
    <property type="match status" value="1"/>
</dbReference>
<dbReference type="InterPro" id="IPR006091">
    <property type="entry name" value="Acyl-CoA_Oxase/DH_mid-dom"/>
</dbReference>
<feature type="domain" description="Acyl-CoA dehydrogenase/oxidase N-terminal" evidence="9">
    <location>
        <begin position="6"/>
        <end position="118"/>
    </location>
</feature>
<keyword evidence="4 6" id="KW-0274">FAD</keyword>
<evidence type="ECO:0000259" key="8">
    <source>
        <dbReference type="Pfam" id="PF02770"/>
    </source>
</evidence>
<evidence type="ECO:0000313" key="11">
    <source>
        <dbReference type="Proteomes" id="UP001247754"/>
    </source>
</evidence>
<accession>A0ABU1F2W7</accession>
<organism evidence="10 11">
    <name type="scientific">Ruixingdingia sedimenti</name>
    <dbReference type="NCBI Taxonomy" id="3073604"/>
    <lineage>
        <taxon>Bacteria</taxon>
        <taxon>Pseudomonadati</taxon>
        <taxon>Pseudomonadota</taxon>
        <taxon>Alphaproteobacteria</taxon>
        <taxon>Rhodobacterales</taxon>
        <taxon>Paracoccaceae</taxon>
        <taxon>Ruixingdingia</taxon>
    </lineage>
</organism>
<gene>
    <name evidence="10" type="ORF">RGD00_01235</name>
</gene>
<keyword evidence="3 6" id="KW-0285">Flavoprotein</keyword>
<dbReference type="Pfam" id="PF02771">
    <property type="entry name" value="Acyl-CoA_dh_N"/>
    <property type="match status" value="1"/>
</dbReference>
<evidence type="ECO:0000256" key="6">
    <source>
        <dbReference type="RuleBase" id="RU362125"/>
    </source>
</evidence>
<name>A0ABU1F2W7_9RHOB</name>
<keyword evidence="11" id="KW-1185">Reference proteome</keyword>
<feature type="domain" description="Acyl-CoA oxidase/dehydrogenase middle" evidence="8">
    <location>
        <begin position="122"/>
        <end position="211"/>
    </location>
</feature>
<dbReference type="SUPFAM" id="SSF56645">
    <property type="entry name" value="Acyl-CoA dehydrogenase NM domain-like"/>
    <property type="match status" value="1"/>
</dbReference>
<evidence type="ECO:0000313" key="10">
    <source>
        <dbReference type="EMBL" id="MDR5651215.1"/>
    </source>
</evidence>
<comment type="caution">
    <text evidence="10">The sequence shown here is derived from an EMBL/GenBank/DDBJ whole genome shotgun (WGS) entry which is preliminary data.</text>
</comment>
<evidence type="ECO:0000256" key="4">
    <source>
        <dbReference type="ARBA" id="ARBA00022827"/>
    </source>
</evidence>
<proteinExistence type="inferred from homology"/>
<dbReference type="InterPro" id="IPR013786">
    <property type="entry name" value="AcylCoA_DH/ox_N"/>
</dbReference>
<dbReference type="Gene3D" id="2.40.110.10">
    <property type="entry name" value="Butyryl-CoA Dehydrogenase, subunit A, domain 2"/>
    <property type="match status" value="1"/>
</dbReference>
<comment type="cofactor">
    <cofactor evidence="1 6">
        <name>FAD</name>
        <dbReference type="ChEBI" id="CHEBI:57692"/>
    </cofactor>
</comment>
<evidence type="ECO:0000259" key="9">
    <source>
        <dbReference type="Pfam" id="PF02771"/>
    </source>
</evidence>
<reference evidence="10 11" key="1">
    <citation type="submission" date="2023-09" db="EMBL/GenBank/DDBJ databases">
        <title>Xinfangfangia sedmenti sp. nov., isolated the sedment.</title>
        <authorList>
            <person name="Xu L."/>
        </authorList>
    </citation>
    <scope>NUCLEOTIDE SEQUENCE [LARGE SCALE GENOMIC DNA]</scope>
    <source>
        <strain evidence="10 11">LG-4</strain>
    </source>
</reference>
<dbReference type="RefSeq" id="WP_310455290.1">
    <property type="nucleotide sequence ID" value="NZ_JAVKPH010000001.1"/>
</dbReference>
<sequence length="373" mass="39487">MDFRPTEEQAILKDSVAGWLRRSYGFEAWRKLAAERPPFSPANWASFADMGWLGLTIPEDMGGIGQGQLERMLLAEAFGAHLVMEPYLSTAVLGAELIARAGSPAQQEALLPRIAAGDLRLAFAHAETGSRFALDAPQVRAAAAGGGHMITGRKIVVWDAGTADLLVVLAQDGGQDGAQVAAFLVDPAGPGVAMQTYATVDDRQAADIAFTNAPAERLGAGGLAAIEAAADSGVLWLCAEGIGAMAALIDQTLDYVKVRKQFGQPIGDFQVIQHRVVDLRVALEGARAITLYASALPPEDGDERRRAVSAAKVQVGRAARLIGRDAVQLHGGMGMTDQLAIGHYFKRLLVVETLLGDIAHHQARFAALPTELV</sequence>
<dbReference type="InterPro" id="IPR036250">
    <property type="entry name" value="AcylCo_DH-like_C"/>
</dbReference>
<dbReference type="Pfam" id="PF02770">
    <property type="entry name" value="Acyl-CoA_dh_M"/>
    <property type="match status" value="1"/>
</dbReference>
<dbReference type="Proteomes" id="UP001247754">
    <property type="component" value="Unassembled WGS sequence"/>
</dbReference>
<dbReference type="EMBL" id="JAVKPH010000001">
    <property type="protein sequence ID" value="MDR5651215.1"/>
    <property type="molecule type" value="Genomic_DNA"/>
</dbReference>
<feature type="domain" description="Acyl-CoA dehydrogenase/oxidase C-terminal" evidence="7">
    <location>
        <begin position="222"/>
        <end position="357"/>
    </location>
</feature>
<keyword evidence="5 6" id="KW-0560">Oxidoreductase</keyword>
<dbReference type="CDD" id="cd00567">
    <property type="entry name" value="ACAD"/>
    <property type="match status" value="1"/>
</dbReference>
<evidence type="ECO:0000256" key="1">
    <source>
        <dbReference type="ARBA" id="ARBA00001974"/>
    </source>
</evidence>
<protein>
    <submittedName>
        <fullName evidence="10">Acyl-CoA dehydrogenase family protein</fullName>
    </submittedName>
</protein>
<evidence type="ECO:0000259" key="7">
    <source>
        <dbReference type="Pfam" id="PF00441"/>
    </source>
</evidence>